<gene>
    <name evidence="1" type="ORF">XM38_004800</name>
</gene>
<dbReference type="AlphaFoldDB" id="A0A1Z3HH10"/>
<accession>A0A1Z3HH10</accession>
<organism evidence="1 2">
    <name type="scientific">Halomicronema hongdechloris C2206</name>
    <dbReference type="NCBI Taxonomy" id="1641165"/>
    <lineage>
        <taxon>Bacteria</taxon>
        <taxon>Bacillati</taxon>
        <taxon>Cyanobacteriota</taxon>
        <taxon>Cyanophyceae</taxon>
        <taxon>Nodosilineales</taxon>
        <taxon>Nodosilineaceae</taxon>
        <taxon>Halomicronema</taxon>
    </lineage>
</organism>
<reference evidence="1 2" key="1">
    <citation type="journal article" date="2016" name="Biochim. Biophys. Acta">
        <title>Characterization of red-shifted phycobilisomes isolated from the chlorophyll f-containing cyanobacterium Halomicronema hongdechloris.</title>
        <authorList>
            <person name="Li Y."/>
            <person name="Lin Y."/>
            <person name="Garvey C.J."/>
            <person name="Birch D."/>
            <person name="Corkery R.W."/>
            <person name="Loughlin P.C."/>
            <person name="Scheer H."/>
            <person name="Willows R.D."/>
            <person name="Chen M."/>
        </authorList>
    </citation>
    <scope>NUCLEOTIDE SEQUENCE [LARGE SCALE GENOMIC DNA]</scope>
    <source>
        <strain evidence="1 2">C2206</strain>
    </source>
</reference>
<evidence type="ECO:0008006" key="3">
    <source>
        <dbReference type="Google" id="ProtNLM"/>
    </source>
</evidence>
<dbReference type="KEGG" id="hhg:XM38_004800"/>
<keyword evidence="2" id="KW-1185">Reference proteome</keyword>
<evidence type="ECO:0000313" key="2">
    <source>
        <dbReference type="Proteomes" id="UP000191901"/>
    </source>
</evidence>
<protein>
    <recommendedName>
        <fullName evidence="3">Leucine-rich repeat domain-containing protein</fullName>
    </recommendedName>
</protein>
<dbReference type="Proteomes" id="UP000191901">
    <property type="component" value="Chromosome"/>
</dbReference>
<evidence type="ECO:0000313" key="1">
    <source>
        <dbReference type="EMBL" id="ASC69553.1"/>
    </source>
</evidence>
<proteinExistence type="predicted"/>
<sequence>MTLISQEDTLVLERLELQDLRPLASFTQVTWLSLSMNQIEDVTPFPRPLQPPGRRNDCLD</sequence>
<dbReference type="EMBL" id="CP021983">
    <property type="protein sequence ID" value="ASC69553.1"/>
    <property type="molecule type" value="Genomic_DNA"/>
</dbReference>
<dbReference type="OrthoDB" id="446116at2"/>
<name>A0A1Z3HH10_9CYAN</name>
<dbReference type="RefSeq" id="WP_080811885.1">
    <property type="nucleotide sequence ID" value="NZ_CP021983.2"/>
</dbReference>